<feature type="transmembrane region" description="Helical" evidence="6">
    <location>
        <begin position="74"/>
        <end position="92"/>
    </location>
</feature>
<reference evidence="8" key="1">
    <citation type="submission" date="2021-02" db="EMBL/GenBank/DDBJ databases">
        <title>Skermanella TT6 skin isolate.</title>
        <authorList>
            <person name="Lee K."/>
            <person name="Ganzorig M."/>
        </authorList>
    </citation>
    <scope>NUCLEOTIDE SEQUENCE</scope>
    <source>
        <strain evidence="8">TT6</strain>
    </source>
</reference>
<keyword evidence="3 6" id="KW-0812">Transmembrane</keyword>
<organism evidence="8 9">
    <name type="scientific">Skermanella cutis</name>
    <dbReference type="NCBI Taxonomy" id="2775420"/>
    <lineage>
        <taxon>Bacteria</taxon>
        <taxon>Pseudomonadati</taxon>
        <taxon>Pseudomonadota</taxon>
        <taxon>Alphaproteobacteria</taxon>
        <taxon>Rhodospirillales</taxon>
        <taxon>Azospirillaceae</taxon>
        <taxon>Skermanella</taxon>
    </lineage>
</organism>
<dbReference type="InterPro" id="IPR037185">
    <property type="entry name" value="EmrE-like"/>
</dbReference>
<evidence type="ECO:0000256" key="2">
    <source>
        <dbReference type="ARBA" id="ARBA00009853"/>
    </source>
</evidence>
<feature type="transmembrane region" description="Helical" evidence="6">
    <location>
        <begin position="128"/>
        <end position="146"/>
    </location>
</feature>
<dbReference type="Gene3D" id="1.10.3730.20">
    <property type="match status" value="1"/>
</dbReference>
<evidence type="ECO:0000313" key="9">
    <source>
        <dbReference type="Proteomes" id="UP000595197"/>
    </source>
</evidence>
<dbReference type="Pfam" id="PF00892">
    <property type="entry name" value="EamA"/>
    <property type="match status" value="2"/>
</dbReference>
<comment type="subcellular location">
    <subcellularLocation>
        <location evidence="1">Membrane</location>
        <topology evidence="1">Multi-pass membrane protein</topology>
    </subcellularLocation>
</comment>
<evidence type="ECO:0000256" key="4">
    <source>
        <dbReference type="ARBA" id="ARBA00022989"/>
    </source>
</evidence>
<sequence>MDVLIKWLSASYGTFQIVFFRSVFGLVPLSVLVASSGGIGLLRTSRPGGHVLRSLVGASALVCFFFAFKHMPLADVYAIHFAGPLFLTALSGPMLGEHVGWRRWSAVGVGFIGVVVMLRPGSGMFTPVALVPLLGAVFYAFAMIFVRKLSRTETNAAIVCYFTLTGVAVGAIGMIADWRTPDLAGFGLLAAVGILGGIAQIMMTQAFRSAPAAVLAPFEYSAMIWAVLFGYLVFADVPTSAVIVGALIVSASGLYILHRETRRPPRPVTETTGEAVAP</sequence>
<feature type="transmembrane region" description="Helical" evidence="6">
    <location>
        <begin position="240"/>
        <end position="257"/>
    </location>
</feature>
<keyword evidence="9" id="KW-1185">Reference proteome</keyword>
<proteinExistence type="inferred from homology"/>
<feature type="transmembrane region" description="Helical" evidence="6">
    <location>
        <begin position="184"/>
        <end position="202"/>
    </location>
</feature>
<feature type="transmembrane region" description="Helical" evidence="6">
    <location>
        <begin position="104"/>
        <end position="122"/>
    </location>
</feature>
<keyword evidence="4 6" id="KW-1133">Transmembrane helix</keyword>
<keyword evidence="5 6" id="KW-0472">Membrane</keyword>
<dbReference type="EMBL" id="CP067420">
    <property type="protein sequence ID" value="QQP92268.1"/>
    <property type="molecule type" value="Genomic_DNA"/>
</dbReference>
<feature type="domain" description="EamA" evidence="7">
    <location>
        <begin position="3"/>
        <end position="118"/>
    </location>
</feature>
<feature type="transmembrane region" description="Helical" evidence="6">
    <location>
        <begin position="158"/>
        <end position="178"/>
    </location>
</feature>
<dbReference type="PANTHER" id="PTHR22911">
    <property type="entry name" value="ACYL-MALONYL CONDENSING ENZYME-RELATED"/>
    <property type="match status" value="1"/>
</dbReference>
<name>A0ABX7BG40_9PROT</name>
<dbReference type="PANTHER" id="PTHR22911:SF6">
    <property type="entry name" value="SOLUTE CARRIER FAMILY 35 MEMBER G1"/>
    <property type="match status" value="1"/>
</dbReference>
<comment type="similarity">
    <text evidence="2">Belongs to the drug/metabolite transporter (DMT) superfamily. 10 TMS drug/metabolite exporter (DME) (TC 2.A.7.3) family.</text>
</comment>
<dbReference type="Proteomes" id="UP000595197">
    <property type="component" value="Chromosome"/>
</dbReference>
<evidence type="ECO:0000313" key="8">
    <source>
        <dbReference type="EMBL" id="QQP92268.1"/>
    </source>
</evidence>
<evidence type="ECO:0000259" key="7">
    <source>
        <dbReference type="Pfam" id="PF00892"/>
    </source>
</evidence>
<evidence type="ECO:0000256" key="3">
    <source>
        <dbReference type="ARBA" id="ARBA00022692"/>
    </source>
</evidence>
<feature type="domain" description="EamA" evidence="7">
    <location>
        <begin position="130"/>
        <end position="252"/>
    </location>
</feature>
<feature type="transmembrane region" description="Helical" evidence="6">
    <location>
        <begin position="214"/>
        <end position="234"/>
    </location>
</feature>
<feature type="transmembrane region" description="Helical" evidence="6">
    <location>
        <begin position="20"/>
        <end position="42"/>
    </location>
</feature>
<accession>A0ABX7BG40</accession>
<dbReference type="SUPFAM" id="SSF103481">
    <property type="entry name" value="Multidrug resistance efflux transporter EmrE"/>
    <property type="match status" value="2"/>
</dbReference>
<gene>
    <name evidence="8" type="ORF">IGS68_02135</name>
</gene>
<dbReference type="InterPro" id="IPR000620">
    <property type="entry name" value="EamA_dom"/>
</dbReference>
<feature type="transmembrane region" description="Helical" evidence="6">
    <location>
        <begin position="51"/>
        <end position="68"/>
    </location>
</feature>
<evidence type="ECO:0000256" key="6">
    <source>
        <dbReference type="SAM" id="Phobius"/>
    </source>
</evidence>
<evidence type="ECO:0000256" key="1">
    <source>
        <dbReference type="ARBA" id="ARBA00004141"/>
    </source>
</evidence>
<protein>
    <submittedName>
        <fullName evidence="8">DMT family transporter</fullName>
    </submittedName>
</protein>
<evidence type="ECO:0000256" key="5">
    <source>
        <dbReference type="ARBA" id="ARBA00023136"/>
    </source>
</evidence>